<accession>A0A1I3X2P0</accession>
<dbReference type="SUPFAM" id="SSF46785">
    <property type="entry name" value="Winged helix' DNA-binding domain"/>
    <property type="match status" value="1"/>
</dbReference>
<dbReference type="SUPFAM" id="SSF53383">
    <property type="entry name" value="PLP-dependent transferases"/>
    <property type="match status" value="1"/>
</dbReference>
<evidence type="ECO:0000256" key="3">
    <source>
        <dbReference type="ARBA" id="ARBA00007441"/>
    </source>
</evidence>
<dbReference type="OrthoDB" id="9808770at2"/>
<dbReference type="InterPro" id="IPR051446">
    <property type="entry name" value="HTH_trans_reg/aminotransferase"/>
</dbReference>
<sequence length="484" mass="53053">MRLALDPESREPVYVQISGHFRNSILTENLRPGIRLPAVRTLAANLGVSRGTVESAYAELMAEGLITSRQGSGFYVLPHAPGEVRNPPLSGGWPAWQGRLSYGGCEAMSAYLPEVSRKTDWIALDGGACDPRLFPMDEFRKLLGQVMRRDGVSAVEYGEIAGYRPLRTTLAQVLASQGIQTDAESILITAGSQQALSLVTGLILSPGEAVVVEGPTYAGALDVFRARGLRILTVGVDEEGMDMRELEAVLSRHRPGLIYTIPNFHNPTGACLDGQRRRQLISLAGRFDVPILEDDYVGDIRYEGRAQPTLKSLDPDGRVIYMSTFSKMLIPGLRVGFVVADGPVYAHLLRSKRCHDLATCNLIQRALRDYVSVGRYHAHLQRSCTLYRRRRDAMLAALERHMPSGASWTRPKGGLFIWLRLPEYMTASDLLPRACAEGVIFAPGGNFFLDPADGEGGMRLNFASNTEAVIEEGVRRLGRAMVGA</sequence>
<evidence type="ECO:0000313" key="13">
    <source>
        <dbReference type="Proteomes" id="UP000198635"/>
    </source>
</evidence>
<dbReference type="RefSeq" id="WP_092376683.1">
    <property type="nucleotide sequence ID" value="NZ_FORX01000015.1"/>
</dbReference>
<dbReference type="GO" id="GO:0030170">
    <property type="term" value="F:pyridoxal phosphate binding"/>
    <property type="evidence" value="ECO:0007669"/>
    <property type="project" value="InterPro"/>
</dbReference>
<dbReference type="Pfam" id="PF00392">
    <property type="entry name" value="GntR"/>
    <property type="match status" value="1"/>
</dbReference>
<dbReference type="PANTHER" id="PTHR46577:SF2">
    <property type="entry name" value="TRANSCRIPTIONAL REGULATORY PROTEIN"/>
    <property type="match status" value="1"/>
</dbReference>
<dbReference type="Gene3D" id="3.40.640.10">
    <property type="entry name" value="Type I PLP-dependent aspartate aminotransferase-like (Major domain)"/>
    <property type="match status" value="1"/>
</dbReference>
<dbReference type="Proteomes" id="UP000198635">
    <property type="component" value="Unassembled WGS sequence"/>
</dbReference>
<evidence type="ECO:0000259" key="11">
    <source>
        <dbReference type="PROSITE" id="PS50949"/>
    </source>
</evidence>
<keyword evidence="5" id="KW-0032">Aminotransferase</keyword>
<dbReference type="CDD" id="cd00609">
    <property type="entry name" value="AAT_like"/>
    <property type="match status" value="1"/>
</dbReference>
<dbReference type="InterPro" id="IPR015421">
    <property type="entry name" value="PyrdxlP-dep_Trfase_major"/>
</dbReference>
<dbReference type="Gene3D" id="3.90.1150.10">
    <property type="entry name" value="Aspartate Aminotransferase, domain 1"/>
    <property type="match status" value="1"/>
</dbReference>
<organism evidence="12 13">
    <name type="scientific">Desulfomicrobium apsheronum</name>
    <dbReference type="NCBI Taxonomy" id="52560"/>
    <lineage>
        <taxon>Bacteria</taxon>
        <taxon>Pseudomonadati</taxon>
        <taxon>Thermodesulfobacteriota</taxon>
        <taxon>Desulfovibrionia</taxon>
        <taxon>Desulfovibrionales</taxon>
        <taxon>Desulfomicrobiaceae</taxon>
        <taxon>Desulfomicrobium</taxon>
    </lineage>
</organism>
<evidence type="ECO:0000256" key="8">
    <source>
        <dbReference type="ARBA" id="ARBA00023015"/>
    </source>
</evidence>
<feature type="domain" description="HTH gntR-type" evidence="11">
    <location>
        <begin position="11"/>
        <end position="79"/>
    </location>
</feature>
<dbReference type="AlphaFoldDB" id="A0A1I3X2P0"/>
<dbReference type="CDD" id="cd07377">
    <property type="entry name" value="WHTH_GntR"/>
    <property type="match status" value="1"/>
</dbReference>
<evidence type="ECO:0000256" key="10">
    <source>
        <dbReference type="ARBA" id="ARBA00023163"/>
    </source>
</evidence>
<evidence type="ECO:0000256" key="2">
    <source>
        <dbReference type="ARBA" id="ARBA00005384"/>
    </source>
</evidence>
<evidence type="ECO:0000256" key="1">
    <source>
        <dbReference type="ARBA" id="ARBA00001933"/>
    </source>
</evidence>
<comment type="cofactor">
    <cofactor evidence="1">
        <name>pyridoxal 5'-phosphate</name>
        <dbReference type="ChEBI" id="CHEBI:597326"/>
    </cofactor>
</comment>
<evidence type="ECO:0000256" key="4">
    <source>
        <dbReference type="ARBA" id="ARBA00011738"/>
    </source>
</evidence>
<reference evidence="13" key="1">
    <citation type="submission" date="2016-10" db="EMBL/GenBank/DDBJ databases">
        <authorList>
            <person name="Varghese N."/>
            <person name="Submissions S."/>
        </authorList>
    </citation>
    <scope>NUCLEOTIDE SEQUENCE [LARGE SCALE GENOMIC DNA]</scope>
    <source>
        <strain evidence="13">DSM 5918</strain>
    </source>
</reference>
<dbReference type="STRING" id="52560.SAMN04488082_1155"/>
<dbReference type="InterPro" id="IPR000524">
    <property type="entry name" value="Tscrpt_reg_HTH_GntR"/>
</dbReference>
<proteinExistence type="inferred from homology"/>
<evidence type="ECO:0000256" key="5">
    <source>
        <dbReference type="ARBA" id="ARBA00022576"/>
    </source>
</evidence>
<dbReference type="EMBL" id="FORX01000015">
    <property type="protein sequence ID" value="SFK13467.1"/>
    <property type="molecule type" value="Genomic_DNA"/>
</dbReference>
<comment type="similarity">
    <text evidence="3">Belongs to the class-I pyridoxal-phosphate-dependent aminotransferase family.</text>
</comment>
<name>A0A1I3X2P0_9BACT</name>
<dbReference type="InterPro" id="IPR036390">
    <property type="entry name" value="WH_DNA-bd_sf"/>
</dbReference>
<keyword evidence="13" id="KW-1185">Reference proteome</keyword>
<gene>
    <name evidence="12" type="ORF">SAMN04488082_1155</name>
</gene>
<dbReference type="PANTHER" id="PTHR46577">
    <property type="entry name" value="HTH-TYPE TRANSCRIPTIONAL REGULATORY PROTEIN GABR"/>
    <property type="match status" value="1"/>
</dbReference>
<dbReference type="InterPro" id="IPR036388">
    <property type="entry name" value="WH-like_DNA-bd_sf"/>
</dbReference>
<dbReference type="Gene3D" id="1.10.10.10">
    <property type="entry name" value="Winged helix-like DNA-binding domain superfamily/Winged helix DNA-binding domain"/>
    <property type="match status" value="1"/>
</dbReference>
<keyword evidence="8" id="KW-0805">Transcription regulation</keyword>
<dbReference type="SMART" id="SM00345">
    <property type="entry name" value="HTH_GNTR"/>
    <property type="match status" value="1"/>
</dbReference>
<dbReference type="GO" id="GO:0003700">
    <property type="term" value="F:DNA-binding transcription factor activity"/>
    <property type="evidence" value="ECO:0007669"/>
    <property type="project" value="InterPro"/>
</dbReference>
<keyword evidence="6" id="KW-0808">Transferase</keyword>
<keyword evidence="10" id="KW-0804">Transcription</keyword>
<comment type="subunit">
    <text evidence="4">Homodimer.</text>
</comment>
<dbReference type="PRINTS" id="PR00035">
    <property type="entry name" value="HTHGNTR"/>
</dbReference>
<keyword evidence="7" id="KW-0663">Pyridoxal phosphate</keyword>
<dbReference type="GO" id="GO:0008483">
    <property type="term" value="F:transaminase activity"/>
    <property type="evidence" value="ECO:0007669"/>
    <property type="project" value="UniProtKB-KW"/>
</dbReference>
<dbReference type="GO" id="GO:0003677">
    <property type="term" value="F:DNA binding"/>
    <property type="evidence" value="ECO:0007669"/>
    <property type="project" value="UniProtKB-KW"/>
</dbReference>
<keyword evidence="9" id="KW-0238">DNA-binding</keyword>
<dbReference type="PROSITE" id="PS50949">
    <property type="entry name" value="HTH_GNTR"/>
    <property type="match status" value="1"/>
</dbReference>
<protein>
    <submittedName>
        <fullName evidence="12">Transcriptional regulator, GntR family</fullName>
    </submittedName>
</protein>
<dbReference type="InterPro" id="IPR004839">
    <property type="entry name" value="Aminotransferase_I/II_large"/>
</dbReference>
<dbReference type="FunFam" id="3.40.640.10:FF:000053">
    <property type="entry name" value="Aminotransferase, class I"/>
    <property type="match status" value="1"/>
</dbReference>
<dbReference type="InterPro" id="IPR015424">
    <property type="entry name" value="PyrdxlP-dep_Trfase"/>
</dbReference>
<evidence type="ECO:0000256" key="6">
    <source>
        <dbReference type="ARBA" id="ARBA00022679"/>
    </source>
</evidence>
<evidence type="ECO:0000256" key="7">
    <source>
        <dbReference type="ARBA" id="ARBA00022898"/>
    </source>
</evidence>
<comment type="similarity">
    <text evidence="2">In the C-terminal section; belongs to the class-I pyridoxal-phosphate-dependent aminotransferase family.</text>
</comment>
<evidence type="ECO:0000313" key="12">
    <source>
        <dbReference type="EMBL" id="SFK13467.1"/>
    </source>
</evidence>
<evidence type="ECO:0000256" key="9">
    <source>
        <dbReference type="ARBA" id="ARBA00023125"/>
    </source>
</evidence>
<dbReference type="InterPro" id="IPR015422">
    <property type="entry name" value="PyrdxlP-dep_Trfase_small"/>
</dbReference>
<dbReference type="Pfam" id="PF00155">
    <property type="entry name" value="Aminotran_1_2"/>
    <property type="match status" value="1"/>
</dbReference>